<evidence type="ECO:0000313" key="1">
    <source>
        <dbReference type="EnsemblMetazoa" id="G15207.1:cds"/>
    </source>
</evidence>
<sequence>MFSCAISGTAFCGVLLSRDQHHWYQFRLDMSHPCSGSTVEVSPFSVIDQKLHATMSHLTQNIWEIQDRLVLAKREYERTIFQNNEDLIAQYETADDLTESYNIGEYCEVKESLSHLIGLLTEISLQMKPLQTGYATHRFLSISWTDTVIRNALCELNMLSIYVQGHTTRTPCSFSVKFRHLGIGERRTFALWMLGRINSALNLVPGLVSEYSRVWNQTFAWL</sequence>
<dbReference type="AlphaFoldDB" id="A0A8W8IQE0"/>
<evidence type="ECO:0000313" key="2">
    <source>
        <dbReference type="Proteomes" id="UP000005408"/>
    </source>
</evidence>
<accession>A0A8W8IQE0</accession>
<reference evidence="1" key="1">
    <citation type="submission" date="2022-08" db="UniProtKB">
        <authorList>
            <consortium name="EnsemblMetazoa"/>
        </authorList>
    </citation>
    <scope>IDENTIFICATION</scope>
    <source>
        <strain evidence="1">05x7-T-G4-1.051#20</strain>
    </source>
</reference>
<proteinExistence type="predicted"/>
<protein>
    <submittedName>
        <fullName evidence="1">Uncharacterized protein</fullName>
    </submittedName>
</protein>
<name>A0A8W8IQE0_MAGGI</name>
<dbReference type="Proteomes" id="UP000005408">
    <property type="component" value="Unassembled WGS sequence"/>
</dbReference>
<organism evidence="1 2">
    <name type="scientific">Magallana gigas</name>
    <name type="common">Pacific oyster</name>
    <name type="synonym">Crassostrea gigas</name>
    <dbReference type="NCBI Taxonomy" id="29159"/>
    <lineage>
        <taxon>Eukaryota</taxon>
        <taxon>Metazoa</taxon>
        <taxon>Spiralia</taxon>
        <taxon>Lophotrochozoa</taxon>
        <taxon>Mollusca</taxon>
        <taxon>Bivalvia</taxon>
        <taxon>Autobranchia</taxon>
        <taxon>Pteriomorphia</taxon>
        <taxon>Ostreida</taxon>
        <taxon>Ostreoidea</taxon>
        <taxon>Ostreidae</taxon>
        <taxon>Magallana</taxon>
    </lineage>
</organism>
<keyword evidence="2" id="KW-1185">Reference proteome</keyword>
<dbReference type="EnsemblMetazoa" id="G15207.1">
    <property type="protein sequence ID" value="G15207.1:cds"/>
    <property type="gene ID" value="G15207"/>
</dbReference>